<evidence type="ECO:0000313" key="3">
    <source>
        <dbReference type="Proteomes" id="UP001169764"/>
    </source>
</evidence>
<organism evidence="2 3">
    <name type="scientific">Sphingomonas natans</name>
    <dbReference type="NCBI Taxonomy" id="3063330"/>
    <lineage>
        <taxon>Bacteria</taxon>
        <taxon>Pseudomonadati</taxon>
        <taxon>Pseudomonadota</taxon>
        <taxon>Alphaproteobacteria</taxon>
        <taxon>Sphingomonadales</taxon>
        <taxon>Sphingomonadaceae</taxon>
        <taxon>Sphingomonas</taxon>
    </lineage>
</organism>
<sequence length="184" mass="20300">MQFEFLKNQGLQPDHTLLDVGCGSLRGGVHFVRYLDPGNYIGLDMSRSLLNAGYDIELASAGIQDRLPRENLICDSSFKVPCASGTLDFALAVSVFTHLSLNRIRQCLTNVAPVMRSGGMFYATFFELPEATARGKPVQHAGGVVTSDVDDPYHYSLQDLAYLVEDLPWRLQPIGAWNHPRGSI</sequence>
<dbReference type="GO" id="GO:0032259">
    <property type="term" value="P:methylation"/>
    <property type="evidence" value="ECO:0007669"/>
    <property type="project" value="UniProtKB-KW"/>
</dbReference>
<accession>A0ABT8Y5Y1</accession>
<dbReference type="PANTHER" id="PTHR37886:SF1">
    <property type="entry name" value="S-ADENOSYL-L-METHIONINE-DEPENDENT METHYLTRANSFERASES SUPERFAMILY PROTEIN"/>
    <property type="match status" value="1"/>
</dbReference>
<gene>
    <name evidence="2" type="ORF">Q4F19_04950</name>
</gene>
<dbReference type="Gene3D" id="3.40.50.150">
    <property type="entry name" value="Vaccinia Virus protein VP39"/>
    <property type="match status" value="1"/>
</dbReference>
<keyword evidence="3" id="KW-1185">Reference proteome</keyword>
<dbReference type="InterPro" id="IPR013217">
    <property type="entry name" value="Methyltransf_12"/>
</dbReference>
<dbReference type="Proteomes" id="UP001169764">
    <property type="component" value="Unassembled WGS sequence"/>
</dbReference>
<evidence type="ECO:0000259" key="1">
    <source>
        <dbReference type="Pfam" id="PF08242"/>
    </source>
</evidence>
<dbReference type="CDD" id="cd02440">
    <property type="entry name" value="AdoMet_MTases"/>
    <property type="match status" value="1"/>
</dbReference>
<feature type="domain" description="Methyltransferase type 12" evidence="1">
    <location>
        <begin position="18"/>
        <end position="121"/>
    </location>
</feature>
<dbReference type="GO" id="GO:0008168">
    <property type="term" value="F:methyltransferase activity"/>
    <property type="evidence" value="ECO:0007669"/>
    <property type="project" value="UniProtKB-KW"/>
</dbReference>
<dbReference type="EC" id="2.1.-.-" evidence="2"/>
<protein>
    <submittedName>
        <fullName evidence="2">Class I SAM-dependent methyltransferase</fullName>
        <ecNumber evidence="2">2.1.-.-</ecNumber>
    </submittedName>
</protein>
<name>A0ABT8Y5Y1_9SPHN</name>
<evidence type="ECO:0000313" key="2">
    <source>
        <dbReference type="EMBL" id="MDO6413724.1"/>
    </source>
</evidence>
<dbReference type="Pfam" id="PF08242">
    <property type="entry name" value="Methyltransf_12"/>
    <property type="match status" value="1"/>
</dbReference>
<reference evidence="2" key="1">
    <citation type="submission" date="2023-07" db="EMBL/GenBank/DDBJ databases">
        <authorList>
            <person name="Kim M."/>
        </authorList>
    </citation>
    <scope>NUCLEOTIDE SEQUENCE</scope>
    <source>
        <strain evidence="2">BIUV-7</strain>
    </source>
</reference>
<keyword evidence="2" id="KW-0808">Transferase</keyword>
<keyword evidence="2" id="KW-0489">Methyltransferase</keyword>
<dbReference type="PANTHER" id="PTHR37886">
    <property type="entry name" value="S-ADENOSYL-L-METHIONINE-DEPENDENT METHYLTRANSFERASES SUPERFAMILY PROTEIN"/>
    <property type="match status" value="1"/>
</dbReference>
<dbReference type="InterPro" id="IPR029063">
    <property type="entry name" value="SAM-dependent_MTases_sf"/>
</dbReference>
<dbReference type="SUPFAM" id="SSF53335">
    <property type="entry name" value="S-adenosyl-L-methionine-dependent methyltransferases"/>
    <property type="match status" value="1"/>
</dbReference>
<comment type="caution">
    <text evidence="2">The sequence shown here is derived from an EMBL/GenBank/DDBJ whole genome shotgun (WGS) entry which is preliminary data.</text>
</comment>
<dbReference type="EMBL" id="JAUOTP010000002">
    <property type="protein sequence ID" value="MDO6413724.1"/>
    <property type="molecule type" value="Genomic_DNA"/>
</dbReference>
<proteinExistence type="predicted"/>
<dbReference type="RefSeq" id="WP_303540386.1">
    <property type="nucleotide sequence ID" value="NZ_JAUOTP010000002.1"/>
</dbReference>